<dbReference type="Gene3D" id="3.30.300.30">
    <property type="match status" value="1"/>
</dbReference>
<dbReference type="Gene3D" id="3.40.50.12780">
    <property type="entry name" value="N-terminal domain of ligase-like"/>
    <property type="match status" value="1"/>
</dbReference>
<dbReference type="InterPro" id="IPR042099">
    <property type="entry name" value="ANL_N_sf"/>
</dbReference>
<dbReference type="FunFam" id="3.30.300.30:FF:000007">
    <property type="entry name" value="4-coumarate--CoA ligase 2"/>
    <property type="match status" value="1"/>
</dbReference>
<proteinExistence type="inferred from homology"/>
<feature type="domain" description="AMP-binding enzyme C-terminal" evidence="4">
    <location>
        <begin position="447"/>
        <end position="524"/>
    </location>
</feature>
<dbReference type="AlphaFoldDB" id="A0A4P9YAN1"/>
<dbReference type="InterPro" id="IPR025110">
    <property type="entry name" value="AMP-bd_C"/>
</dbReference>
<organism evidence="5 6">
    <name type="scientific">Piptocephalis cylindrospora</name>
    <dbReference type="NCBI Taxonomy" id="1907219"/>
    <lineage>
        <taxon>Eukaryota</taxon>
        <taxon>Fungi</taxon>
        <taxon>Fungi incertae sedis</taxon>
        <taxon>Zoopagomycota</taxon>
        <taxon>Zoopagomycotina</taxon>
        <taxon>Zoopagomycetes</taxon>
        <taxon>Zoopagales</taxon>
        <taxon>Piptocephalidaceae</taxon>
        <taxon>Piptocephalis</taxon>
    </lineage>
</organism>
<dbReference type="PROSITE" id="PS00455">
    <property type="entry name" value="AMP_BINDING"/>
    <property type="match status" value="1"/>
</dbReference>
<dbReference type="PANTHER" id="PTHR24096:SF149">
    <property type="entry name" value="AMP-BINDING DOMAIN-CONTAINING PROTEIN-RELATED"/>
    <property type="match status" value="1"/>
</dbReference>
<dbReference type="InterPro" id="IPR045851">
    <property type="entry name" value="AMP-bd_C_sf"/>
</dbReference>
<evidence type="ECO:0000256" key="1">
    <source>
        <dbReference type="ARBA" id="ARBA00006432"/>
    </source>
</evidence>
<dbReference type="InterPro" id="IPR000873">
    <property type="entry name" value="AMP-dep_synth/lig_dom"/>
</dbReference>
<dbReference type="InterPro" id="IPR020845">
    <property type="entry name" value="AMP-binding_CS"/>
</dbReference>
<dbReference type="GO" id="GO:0016405">
    <property type="term" value="F:CoA-ligase activity"/>
    <property type="evidence" value="ECO:0007669"/>
    <property type="project" value="TreeGrafter"/>
</dbReference>
<name>A0A4P9YAN1_9FUNG</name>
<dbReference type="Pfam" id="PF00501">
    <property type="entry name" value="AMP-binding"/>
    <property type="match status" value="1"/>
</dbReference>
<accession>A0A4P9YAN1</accession>
<evidence type="ECO:0000256" key="2">
    <source>
        <dbReference type="ARBA" id="ARBA00022598"/>
    </source>
</evidence>
<dbReference type="PANTHER" id="PTHR24096">
    <property type="entry name" value="LONG-CHAIN-FATTY-ACID--COA LIGASE"/>
    <property type="match status" value="1"/>
</dbReference>
<dbReference type="SUPFAM" id="SSF56801">
    <property type="entry name" value="Acetyl-CoA synthetase-like"/>
    <property type="match status" value="1"/>
</dbReference>
<gene>
    <name evidence="5" type="ORF">BJ684DRAFT_7463</name>
</gene>
<reference evidence="6" key="1">
    <citation type="journal article" date="2018" name="Nat. Microbiol.">
        <title>Leveraging single-cell genomics to expand the fungal tree of life.</title>
        <authorList>
            <person name="Ahrendt S.R."/>
            <person name="Quandt C.A."/>
            <person name="Ciobanu D."/>
            <person name="Clum A."/>
            <person name="Salamov A."/>
            <person name="Andreopoulos B."/>
            <person name="Cheng J.F."/>
            <person name="Woyke T."/>
            <person name="Pelin A."/>
            <person name="Henrissat B."/>
            <person name="Reynolds N.K."/>
            <person name="Benny G.L."/>
            <person name="Smith M.E."/>
            <person name="James T.Y."/>
            <person name="Grigoriev I.V."/>
        </authorList>
    </citation>
    <scope>NUCLEOTIDE SEQUENCE [LARGE SCALE GENOMIC DNA]</scope>
</reference>
<dbReference type="Pfam" id="PF13193">
    <property type="entry name" value="AMP-binding_C"/>
    <property type="match status" value="1"/>
</dbReference>
<evidence type="ECO:0008006" key="7">
    <source>
        <dbReference type="Google" id="ProtNLM"/>
    </source>
</evidence>
<dbReference type="EMBL" id="KZ987753">
    <property type="protein sequence ID" value="RKP15150.1"/>
    <property type="molecule type" value="Genomic_DNA"/>
</dbReference>
<dbReference type="CDD" id="cd05911">
    <property type="entry name" value="Firefly_Luc_like"/>
    <property type="match status" value="1"/>
</dbReference>
<protein>
    <recommendedName>
        <fullName evidence="7">4-coumarate-CoA ligase</fullName>
    </recommendedName>
</protein>
<dbReference type="OrthoDB" id="1898221at2759"/>
<keyword evidence="6" id="KW-1185">Reference proteome</keyword>
<comment type="similarity">
    <text evidence="1">Belongs to the ATP-dependent AMP-binding enzyme family.</text>
</comment>
<evidence type="ECO:0000259" key="3">
    <source>
        <dbReference type="Pfam" id="PF00501"/>
    </source>
</evidence>
<evidence type="ECO:0000259" key="4">
    <source>
        <dbReference type="Pfam" id="PF13193"/>
    </source>
</evidence>
<evidence type="ECO:0000313" key="6">
    <source>
        <dbReference type="Proteomes" id="UP000267251"/>
    </source>
</evidence>
<feature type="domain" description="AMP-dependent synthetase/ligase" evidence="3">
    <location>
        <begin position="28"/>
        <end position="396"/>
    </location>
</feature>
<dbReference type="Proteomes" id="UP000267251">
    <property type="component" value="Unassembled WGS sequence"/>
</dbReference>
<evidence type="ECO:0000313" key="5">
    <source>
        <dbReference type="EMBL" id="RKP15150.1"/>
    </source>
</evidence>
<keyword evidence="2" id="KW-0436">Ligase</keyword>
<sequence>MSFTSQIPDIKLQEMDIYHYLFDNPKVASLPEVPALVDGPSGRTVTRGEVGRIARQFAHVLAHQYHWKSEEVAAIISPNSVEYPSLLLGVLAVGGIVTTANPAYSAAEFAKQLKDSGARLILTVPELLPIVVEAAKMASMNPHKDIILVHHPDHPAHTSNTHLPNLYGLLGPEEYAPIRLQPNEIWDRVAYLVYSSGTSGMPKGVQMTHGNIVSNSQQKSACEGPTPKNEVWGGVLPFYHIYGLTIVIHCAFSRGIPVIVFPKFDFTLFLELIVKYRITMSHVAPPICLALAKHPAVPNYDLSSVRSLVSGAAPLDGELAKAVLDRTGIIVRQGYGMSETAPLVTLVPELDFQTGSSGILVPNMEAKIVDPAGRPLGIGEEGELCLKGPNVTRGYWKNPRATAETMDADGFLHTGDVVRRDERGHVYVVDRIKELIKYKGFQVAPAELEALLLTHQEIDDVAVIGIMHPEMATEVPLAYVVRKPQSALTEEEVVAYVASMLAAHKQLRGGVRFIDAIPKSGAGKILRRILRDAAKATTITATSTTSKL</sequence>